<evidence type="ECO:0000313" key="1">
    <source>
        <dbReference type="EMBL" id="EGH18786.1"/>
    </source>
</evidence>
<dbReference type="HOGENOM" id="CLU_3129043_0_0_6"/>
<dbReference type="Proteomes" id="UP000005466">
    <property type="component" value="Unassembled WGS sequence"/>
</dbReference>
<reference evidence="1 2" key="1">
    <citation type="journal article" date="2011" name="PLoS Pathog.">
        <title>Dynamic evolution of pathogenicity revealed by sequencing and comparative genomics of 19 Pseudomonas syringae isolates.</title>
        <authorList>
            <person name="Baltrus D.A."/>
            <person name="Nishimura M.T."/>
            <person name="Romanchuk A."/>
            <person name="Chang J.H."/>
            <person name="Mukhtar M.S."/>
            <person name="Cherkis K."/>
            <person name="Roach J."/>
            <person name="Grant S.R."/>
            <person name="Jones C.D."/>
            <person name="Dangl J.L."/>
        </authorList>
    </citation>
    <scope>NUCLEOTIDE SEQUENCE [LARGE SCALE GENOMIC DNA]</scope>
    <source>
        <strain evidence="2">race 4</strain>
    </source>
</reference>
<gene>
    <name evidence="1" type="ORF">Pgy4_38086</name>
</gene>
<accession>F3CHP4</accession>
<comment type="caution">
    <text evidence="1">The sequence shown here is derived from an EMBL/GenBank/DDBJ whole genome shotgun (WGS) entry which is preliminary data.</text>
</comment>
<dbReference type="EMBL" id="ADWY01003167">
    <property type="protein sequence ID" value="EGH18786.1"/>
    <property type="molecule type" value="Genomic_DNA"/>
</dbReference>
<evidence type="ECO:0000313" key="2">
    <source>
        <dbReference type="Proteomes" id="UP000005466"/>
    </source>
</evidence>
<proteinExistence type="predicted"/>
<sequence length="51" mass="5058">TIRSILAAIGGEPATVATITRTIATGDLSSTIKVNANDNTSVAAAVVAMQT</sequence>
<organism evidence="1 2">
    <name type="scientific">Pseudomonas savastanoi pv. glycinea str. race 4</name>
    <dbReference type="NCBI Taxonomy" id="875330"/>
    <lineage>
        <taxon>Bacteria</taxon>
        <taxon>Pseudomonadati</taxon>
        <taxon>Pseudomonadota</taxon>
        <taxon>Gammaproteobacteria</taxon>
        <taxon>Pseudomonadales</taxon>
        <taxon>Pseudomonadaceae</taxon>
        <taxon>Pseudomonas</taxon>
    </lineage>
</organism>
<dbReference type="AlphaFoldDB" id="F3CHP4"/>
<name>F3CHP4_PSESG</name>
<feature type="non-terminal residue" evidence="1">
    <location>
        <position position="51"/>
    </location>
</feature>
<feature type="non-terminal residue" evidence="1">
    <location>
        <position position="1"/>
    </location>
</feature>
<protein>
    <submittedName>
        <fullName evidence="1">Methyl-accepting chemotaxis protein</fullName>
    </submittedName>
</protein>